<dbReference type="HAMAP" id="MF_00165">
    <property type="entry name" value="Thymidylate_kinase"/>
    <property type="match status" value="1"/>
</dbReference>
<evidence type="ECO:0000256" key="9">
    <source>
        <dbReference type="ARBA" id="ARBA00048743"/>
    </source>
</evidence>
<evidence type="ECO:0000256" key="2">
    <source>
        <dbReference type="ARBA" id="ARBA00012980"/>
    </source>
</evidence>
<evidence type="ECO:0000256" key="10">
    <source>
        <dbReference type="ARBA" id="ARBA00057735"/>
    </source>
</evidence>
<name>A0A6N7XEZ2_9FIRM</name>
<feature type="domain" description="Thymidylate kinase-like" evidence="12">
    <location>
        <begin position="8"/>
        <end position="195"/>
    </location>
</feature>
<dbReference type="AlphaFoldDB" id="A0A6N7XEZ2"/>
<keyword evidence="8 11" id="KW-0067">ATP-binding</keyword>
<feature type="binding site" evidence="11">
    <location>
        <begin position="10"/>
        <end position="17"/>
    </location>
    <ligand>
        <name>ATP</name>
        <dbReference type="ChEBI" id="CHEBI:30616"/>
    </ligand>
</feature>
<dbReference type="PANTHER" id="PTHR10344">
    <property type="entry name" value="THYMIDYLATE KINASE"/>
    <property type="match status" value="1"/>
</dbReference>
<dbReference type="InterPro" id="IPR027417">
    <property type="entry name" value="P-loop_NTPase"/>
</dbReference>
<dbReference type="InterPro" id="IPR039430">
    <property type="entry name" value="Thymidylate_kin-like_dom"/>
</dbReference>
<evidence type="ECO:0000256" key="3">
    <source>
        <dbReference type="ARBA" id="ARBA00017144"/>
    </source>
</evidence>
<dbReference type="SUPFAM" id="SSF52540">
    <property type="entry name" value="P-loop containing nucleoside triphosphate hydrolases"/>
    <property type="match status" value="1"/>
</dbReference>
<dbReference type="InterPro" id="IPR018094">
    <property type="entry name" value="Thymidylate_kinase"/>
</dbReference>
<comment type="catalytic activity">
    <reaction evidence="9 11">
        <text>dTMP + ATP = dTDP + ADP</text>
        <dbReference type="Rhea" id="RHEA:13517"/>
        <dbReference type="ChEBI" id="CHEBI:30616"/>
        <dbReference type="ChEBI" id="CHEBI:58369"/>
        <dbReference type="ChEBI" id="CHEBI:63528"/>
        <dbReference type="ChEBI" id="CHEBI:456216"/>
        <dbReference type="EC" id="2.7.4.9"/>
    </reaction>
</comment>
<evidence type="ECO:0000256" key="8">
    <source>
        <dbReference type="ARBA" id="ARBA00022840"/>
    </source>
</evidence>
<evidence type="ECO:0000256" key="4">
    <source>
        <dbReference type="ARBA" id="ARBA00022679"/>
    </source>
</evidence>
<dbReference type="GO" id="GO:0005524">
    <property type="term" value="F:ATP binding"/>
    <property type="evidence" value="ECO:0007669"/>
    <property type="project" value="UniProtKB-UniRule"/>
</dbReference>
<dbReference type="RefSeq" id="WP_216585746.1">
    <property type="nucleotide sequence ID" value="NZ_JAHLPJ010000001.1"/>
</dbReference>
<gene>
    <name evidence="11" type="primary">tmk</name>
    <name evidence="13" type="ORF">FYJ83_03590</name>
</gene>
<dbReference type="Pfam" id="PF02223">
    <property type="entry name" value="Thymidylate_kin"/>
    <property type="match status" value="1"/>
</dbReference>
<dbReference type="GO" id="GO:0006227">
    <property type="term" value="P:dUDP biosynthetic process"/>
    <property type="evidence" value="ECO:0007669"/>
    <property type="project" value="TreeGrafter"/>
</dbReference>
<dbReference type="FunFam" id="3.40.50.300:FF:000225">
    <property type="entry name" value="Thymidylate kinase"/>
    <property type="match status" value="1"/>
</dbReference>
<evidence type="ECO:0000256" key="1">
    <source>
        <dbReference type="ARBA" id="ARBA00009776"/>
    </source>
</evidence>
<sequence length="210" mass="23824">MKGLFITLEGPDGSGKSTIIKLISDYLRNKGIDFIVTREPGGTQIGEEIRHIVLDEKNINMGRETEALLYAASRAQHIHEKIRPSLEEGKLVICDRFLLSSLAYQGVGRGLGIKEVKAINDFGIKGLNPDLILFFHIDPEVTLSRKFLEDSPDRLEREGNEFHKKVYEGYMELLKLYPENIKIIDATKTIEEVLEESIQKIEELLTKKGE</sequence>
<dbReference type="EC" id="2.7.4.9" evidence="2 11"/>
<evidence type="ECO:0000313" key="14">
    <source>
        <dbReference type="Proteomes" id="UP000469523"/>
    </source>
</evidence>
<comment type="caution">
    <text evidence="13">The sequence shown here is derived from an EMBL/GenBank/DDBJ whole genome shotgun (WGS) entry which is preliminary data.</text>
</comment>
<evidence type="ECO:0000259" key="12">
    <source>
        <dbReference type="Pfam" id="PF02223"/>
    </source>
</evidence>
<dbReference type="PROSITE" id="PS01331">
    <property type="entry name" value="THYMIDYLATE_KINASE"/>
    <property type="match status" value="1"/>
</dbReference>
<dbReference type="GO" id="GO:0004798">
    <property type="term" value="F:dTMP kinase activity"/>
    <property type="evidence" value="ECO:0007669"/>
    <property type="project" value="UniProtKB-UniRule"/>
</dbReference>
<dbReference type="CDD" id="cd01672">
    <property type="entry name" value="TMPK"/>
    <property type="match status" value="1"/>
</dbReference>
<evidence type="ECO:0000256" key="7">
    <source>
        <dbReference type="ARBA" id="ARBA00022777"/>
    </source>
</evidence>
<dbReference type="PANTHER" id="PTHR10344:SF4">
    <property type="entry name" value="UMP-CMP KINASE 2, MITOCHONDRIAL"/>
    <property type="match status" value="1"/>
</dbReference>
<proteinExistence type="inferred from homology"/>
<keyword evidence="5 11" id="KW-0545">Nucleotide biosynthesis</keyword>
<comment type="function">
    <text evidence="10 11">Phosphorylation of dTMP to form dTDP in both de novo and salvage pathways of dTTP synthesis.</text>
</comment>
<dbReference type="NCBIfam" id="TIGR00041">
    <property type="entry name" value="DTMP_kinase"/>
    <property type="match status" value="1"/>
</dbReference>
<keyword evidence="4 11" id="KW-0808">Transferase</keyword>
<organism evidence="13 14">
    <name type="scientific">Tissierella pigra</name>
    <dbReference type="NCBI Taxonomy" id="2607614"/>
    <lineage>
        <taxon>Bacteria</taxon>
        <taxon>Bacillati</taxon>
        <taxon>Bacillota</taxon>
        <taxon>Tissierellia</taxon>
        <taxon>Tissierellales</taxon>
        <taxon>Tissierellaceae</taxon>
        <taxon>Tissierella</taxon>
    </lineage>
</organism>
<reference evidence="13 14" key="1">
    <citation type="submission" date="2019-09" db="EMBL/GenBank/DDBJ databases">
        <title>In-depth cultivation of the pig gut microbiome towards novel bacterial diversity and tailored functional studies.</title>
        <authorList>
            <person name="Wylensek D."/>
            <person name="Hitch T.C.A."/>
            <person name="Clavel T."/>
        </authorList>
    </citation>
    <scope>NUCLEOTIDE SEQUENCE [LARGE SCALE GENOMIC DNA]</scope>
    <source>
        <strain evidence="13 14">WCA3-693-APC-4?</strain>
    </source>
</reference>
<evidence type="ECO:0000256" key="6">
    <source>
        <dbReference type="ARBA" id="ARBA00022741"/>
    </source>
</evidence>
<keyword evidence="7 11" id="KW-0418">Kinase</keyword>
<dbReference type="GO" id="GO:0006233">
    <property type="term" value="P:dTDP biosynthetic process"/>
    <property type="evidence" value="ECO:0007669"/>
    <property type="project" value="InterPro"/>
</dbReference>
<dbReference type="GO" id="GO:0005829">
    <property type="term" value="C:cytosol"/>
    <property type="evidence" value="ECO:0007669"/>
    <property type="project" value="TreeGrafter"/>
</dbReference>
<evidence type="ECO:0000256" key="11">
    <source>
        <dbReference type="HAMAP-Rule" id="MF_00165"/>
    </source>
</evidence>
<dbReference type="EMBL" id="VUNQ01000005">
    <property type="protein sequence ID" value="MSU00549.1"/>
    <property type="molecule type" value="Genomic_DNA"/>
</dbReference>
<evidence type="ECO:0000256" key="5">
    <source>
        <dbReference type="ARBA" id="ARBA00022727"/>
    </source>
</evidence>
<dbReference type="Proteomes" id="UP000469523">
    <property type="component" value="Unassembled WGS sequence"/>
</dbReference>
<keyword evidence="14" id="KW-1185">Reference proteome</keyword>
<dbReference type="InterPro" id="IPR018095">
    <property type="entry name" value="Thymidylate_kin_CS"/>
</dbReference>
<protein>
    <recommendedName>
        <fullName evidence="3 11">Thymidylate kinase</fullName>
        <ecNumber evidence="2 11">2.7.4.9</ecNumber>
    </recommendedName>
    <alternativeName>
        <fullName evidence="11">dTMP kinase</fullName>
    </alternativeName>
</protein>
<evidence type="ECO:0000313" key="13">
    <source>
        <dbReference type="EMBL" id="MSU00549.1"/>
    </source>
</evidence>
<accession>A0A6N7XEZ2</accession>
<keyword evidence="6 11" id="KW-0547">Nucleotide-binding</keyword>
<dbReference type="GO" id="GO:0006235">
    <property type="term" value="P:dTTP biosynthetic process"/>
    <property type="evidence" value="ECO:0007669"/>
    <property type="project" value="UniProtKB-UniRule"/>
</dbReference>
<dbReference type="Gene3D" id="3.40.50.300">
    <property type="entry name" value="P-loop containing nucleotide triphosphate hydrolases"/>
    <property type="match status" value="1"/>
</dbReference>
<comment type="similarity">
    <text evidence="1 11">Belongs to the thymidylate kinase family.</text>
</comment>